<dbReference type="GO" id="GO:0008889">
    <property type="term" value="F:glycerophosphodiester phosphodiesterase activity"/>
    <property type="evidence" value="ECO:0007669"/>
    <property type="project" value="UniProtKB-EC"/>
</dbReference>
<evidence type="ECO:0000313" key="10">
    <source>
        <dbReference type="Proteomes" id="UP000009080"/>
    </source>
</evidence>
<evidence type="ECO:0000313" key="9">
    <source>
        <dbReference type="EMBL" id="ACR13407.1"/>
    </source>
</evidence>
<dbReference type="Proteomes" id="UP000009080">
    <property type="component" value="Chromosome"/>
</dbReference>
<accession>C5BMC6</accession>
<comment type="catalytic activity">
    <reaction evidence="6">
        <text>a sn-glycero-3-phosphodiester + H2O = an alcohol + sn-glycerol 3-phosphate + H(+)</text>
        <dbReference type="Rhea" id="RHEA:12969"/>
        <dbReference type="ChEBI" id="CHEBI:15377"/>
        <dbReference type="ChEBI" id="CHEBI:15378"/>
        <dbReference type="ChEBI" id="CHEBI:30879"/>
        <dbReference type="ChEBI" id="CHEBI:57597"/>
        <dbReference type="ChEBI" id="CHEBI:83408"/>
        <dbReference type="EC" id="3.1.4.46"/>
    </reaction>
</comment>
<dbReference type="EC" id="3.1.4.46" evidence="2"/>
<evidence type="ECO:0000256" key="6">
    <source>
        <dbReference type="ARBA" id="ARBA00047512"/>
    </source>
</evidence>
<dbReference type="STRING" id="377629.TERTU_0390"/>
<feature type="domain" description="GP-PDE" evidence="8">
    <location>
        <begin position="70"/>
        <end position="408"/>
    </location>
</feature>
<dbReference type="GO" id="GO:0006071">
    <property type="term" value="P:glycerol metabolic process"/>
    <property type="evidence" value="ECO:0007669"/>
    <property type="project" value="UniProtKB-KW"/>
</dbReference>
<evidence type="ECO:0000256" key="2">
    <source>
        <dbReference type="ARBA" id="ARBA00012247"/>
    </source>
</evidence>
<reference evidence="9 10" key="1">
    <citation type="journal article" date="2009" name="PLoS ONE">
        <title>The complete genome of Teredinibacter turnerae T7901: an intracellular endosymbiont of marine wood-boring bivalves (shipworms).</title>
        <authorList>
            <person name="Yang J.C."/>
            <person name="Madupu R."/>
            <person name="Durkin A.S."/>
            <person name="Ekborg N.A."/>
            <person name="Pedamallu C.S."/>
            <person name="Hostetler J.B."/>
            <person name="Radune D."/>
            <person name="Toms B.S."/>
            <person name="Henrissat B."/>
            <person name="Coutinho P.M."/>
            <person name="Schwarz S."/>
            <person name="Field L."/>
            <person name="Trindade-Silva A.E."/>
            <person name="Soares C.A.G."/>
            <person name="Elshahawi S."/>
            <person name="Hanora A."/>
            <person name="Schmidt E.W."/>
            <person name="Haygood M.G."/>
            <person name="Posfai J."/>
            <person name="Benner J."/>
            <person name="Madinger C."/>
            <person name="Nove J."/>
            <person name="Anton B."/>
            <person name="Chaudhary K."/>
            <person name="Foster J."/>
            <person name="Holman A."/>
            <person name="Kumar S."/>
            <person name="Lessard P.A."/>
            <person name="Luyten Y.A."/>
            <person name="Slatko B."/>
            <person name="Wood N."/>
            <person name="Wu B."/>
            <person name="Teplitski M."/>
            <person name="Mougous J.D."/>
            <person name="Ward N."/>
            <person name="Eisen J.A."/>
            <person name="Badger J.H."/>
            <person name="Distel D.L."/>
        </authorList>
    </citation>
    <scope>NUCLEOTIDE SEQUENCE [LARGE SCALE GENOMIC DNA]</scope>
    <source>
        <strain evidence="10">ATCC 39867 / T7901</strain>
    </source>
</reference>
<dbReference type="PROSITE" id="PS51704">
    <property type="entry name" value="GP_PDE"/>
    <property type="match status" value="1"/>
</dbReference>
<proteinExistence type="inferred from homology"/>
<dbReference type="KEGG" id="ttu:TERTU_0390"/>
<dbReference type="HOGENOM" id="CLU_036449_0_0_6"/>
<gene>
    <name evidence="9" type="ordered locus">TERTU_0390</name>
</gene>
<feature type="signal peptide" evidence="7">
    <location>
        <begin position="1"/>
        <end position="18"/>
    </location>
</feature>
<dbReference type="GO" id="GO:0006629">
    <property type="term" value="P:lipid metabolic process"/>
    <property type="evidence" value="ECO:0007669"/>
    <property type="project" value="InterPro"/>
</dbReference>
<dbReference type="eggNOG" id="COG0584">
    <property type="taxonomic scope" value="Bacteria"/>
</dbReference>
<dbReference type="AlphaFoldDB" id="C5BMC6"/>
<dbReference type="PANTHER" id="PTHR43620">
    <property type="entry name" value="GLYCEROPHOSPHORYL DIESTER PHOSPHODIESTERASE"/>
    <property type="match status" value="1"/>
</dbReference>
<comment type="similarity">
    <text evidence="1">Belongs to the glycerophosphoryl diester phosphodiesterase family.</text>
</comment>
<feature type="chain" id="PRO_5002946487" description="glycerophosphodiester phosphodiesterase" evidence="7">
    <location>
        <begin position="19"/>
        <end position="430"/>
    </location>
</feature>
<dbReference type="InterPro" id="IPR017946">
    <property type="entry name" value="PLC-like_Pdiesterase_TIM-brl"/>
</dbReference>
<dbReference type="SUPFAM" id="SSF51695">
    <property type="entry name" value="PLC-like phosphodiesterases"/>
    <property type="match status" value="1"/>
</dbReference>
<name>C5BMC6_TERTT</name>
<dbReference type="PANTHER" id="PTHR43620:SF7">
    <property type="entry name" value="GLYCEROPHOSPHODIESTER PHOSPHODIESTERASE GDPD5-RELATED"/>
    <property type="match status" value="1"/>
</dbReference>
<dbReference type="CDD" id="cd08560">
    <property type="entry name" value="GDPD_EcGlpQ_like_1"/>
    <property type="match status" value="1"/>
</dbReference>
<evidence type="ECO:0000256" key="1">
    <source>
        <dbReference type="ARBA" id="ARBA00007277"/>
    </source>
</evidence>
<keyword evidence="4" id="KW-0319">Glycerol metabolism</keyword>
<evidence type="ECO:0000256" key="7">
    <source>
        <dbReference type="SAM" id="SignalP"/>
    </source>
</evidence>
<evidence type="ECO:0000256" key="3">
    <source>
        <dbReference type="ARBA" id="ARBA00022729"/>
    </source>
</evidence>
<sequence>MFLTAVLSVLAISQFSNAAPAAKSQAAINEARPVPTQLGPRPYFLVEDMDDSELKQKLQGCSDIRPHKTSFSIGHRGAPLQFPEHTKESYTAAARMGAGIIECDVTFTKDKELVCRHSQCDLHTTTNILATDLADQCTQPFVPAQYDEQGNMISPASAQCCTSDITLAEFKTLKGKMDAANNRATNVADYMNATADWRTDLYATRGTLMTHKESIALFTSLGVKMTPELKSPSVAMPFNGFSQEDYAQKMIDEYREARVPASRVYPQSFNLSDIQYWIEHTPAFGQQAAFLDGRDSSSSFNYRDPATWEPSMAELAAQGVQIIAPPLWMLVDVADGKIVPSLYANEAKAAGLDIIAWTFERSGPLATGGGWYYQSINGQNADSSNPQPSVINNDGDAYDLLDVLARDVGIIGIFSDWAAPVTYYANCMGL</sequence>
<dbReference type="Gene3D" id="3.20.20.190">
    <property type="entry name" value="Phosphatidylinositol (PI) phosphodiesterase"/>
    <property type="match status" value="1"/>
</dbReference>
<keyword evidence="5" id="KW-0378">Hydrolase</keyword>
<protein>
    <recommendedName>
        <fullName evidence="2">glycerophosphodiester phosphodiesterase</fullName>
        <ecNumber evidence="2">3.1.4.46</ecNumber>
    </recommendedName>
</protein>
<dbReference type="InterPro" id="IPR030395">
    <property type="entry name" value="GP_PDE_dom"/>
</dbReference>
<evidence type="ECO:0000256" key="5">
    <source>
        <dbReference type="ARBA" id="ARBA00022801"/>
    </source>
</evidence>
<evidence type="ECO:0000259" key="8">
    <source>
        <dbReference type="PROSITE" id="PS51704"/>
    </source>
</evidence>
<evidence type="ECO:0000256" key="4">
    <source>
        <dbReference type="ARBA" id="ARBA00022798"/>
    </source>
</evidence>
<dbReference type="EMBL" id="CP001614">
    <property type="protein sequence ID" value="ACR13407.1"/>
    <property type="molecule type" value="Genomic_DNA"/>
</dbReference>
<keyword evidence="10" id="KW-1185">Reference proteome</keyword>
<organism evidence="9 10">
    <name type="scientific">Teredinibacter turnerae (strain ATCC 39867 / T7901)</name>
    <dbReference type="NCBI Taxonomy" id="377629"/>
    <lineage>
        <taxon>Bacteria</taxon>
        <taxon>Pseudomonadati</taxon>
        <taxon>Pseudomonadota</taxon>
        <taxon>Gammaproteobacteria</taxon>
        <taxon>Cellvibrionales</taxon>
        <taxon>Cellvibrionaceae</taxon>
        <taxon>Teredinibacter</taxon>
    </lineage>
</organism>
<keyword evidence="3 7" id="KW-0732">Signal</keyword>
<dbReference type="Pfam" id="PF03009">
    <property type="entry name" value="GDPD"/>
    <property type="match status" value="1"/>
</dbReference>